<evidence type="ECO:0000313" key="2">
    <source>
        <dbReference type="Proteomes" id="UP000053257"/>
    </source>
</evidence>
<organism evidence="1 2">
    <name type="scientific">Phlebiopsis gigantea (strain 11061_1 CR5-6)</name>
    <name type="common">White-rot fungus</name>
    <name type="synonym">Peniophora gigantea</name>
    <dbReference type="NCBI Taxonomy" id="745531"/>
    <lineage>
        <taxon>Eukaryota</taxon>
        <taxon>Fungi</taxon>
        <taxon>Dikarya</taxon>
        <taxon>Basidiomycota</taxon>
        <taxon>Agaricomycotina</taxon>
        <taxon>Agaricomycetes</taxon>
        <taxon>Polyporales</taxon>
        <taxon>Phanerochaetaceae</taxon>
        <taxon>Phlebiopsis</taxon>
    </lineage>
</organism>
<keyword evidence="2" id="KW-1185">Reference proteome</keyword>
<gene>
    <name evidence="1" type="ORF">PHLGIDRAFT_408710</name>
</gene>
<proteinExistence type="predicted"/>
<reference evidence="1 2" key="1">
    <citation type="journal article" date="2014" name="PLoS Genet.">
        <title>Analysis of the Phlebiopsis gigantea genome, transcriptome and secretome provides insight into its pioneer colonization strategies of wood.</title>
        <authorList>
            <person name="Hori C."/>
            <person name="Ishida T."/>
            <person name="Igarashi K."/>
            <person name="Samejima M."/>
            <person name="Suzuki H."/>
            <person name="Master E."/>
            <person name="Ferreira P."/>
            <person name="Ruiz-Duenas F.J."/>
            <person name="Held B."/>
            <person name="Canessa P."/>
            <person name="Larrondo L.F."/>
            <person name="Schmoll M."/>
            <person name="Druzhinina I.S."/>
            <person name="Kubicek C.P."/>
            <person name="Gaskell J.A."/>
            <person name="Kersten P."/>
            <person name="St John F."/>
            <person name="Glasner J."/>
            <person name="Sabat G."/>
            <person name="Splinter BonDurant S."/>
            <person name="Syed K."/>
            <person name="Yadav J."/>
            <person name="Mgbeahuruike A.C."/>
            <person name="Kovalchuk A."/>
            <person name="Asiegbu F.O."/>
            <person name="Lackner G."/>
            <person name="Hoffmeister D."/>
            <person name="Rencoret J."/>
            <person name="Gutierrez A."/>
            <person name="Sun H."/>
            <person name="Lindquist E."/>
            <person name="Barry K."/>
            <person name="Riley R."/>
            <person name="Grigoriev I.V."/>
            <person name="Henrissat B."/>
            <person name="Kues U."/>
            <person name="Berka R.M."/>
            <person name="Martinez A.T."/>
            <person name="Covert S.F."/>
            <person name="Blanchette R.A."/>
            <person name="Cullen D."/>
        </authorList>
    </citation>
    <scope>NUCLEOTIDE SEQUENCE [LARGE SCALE GENOMIC DNA]</scope>
    <source>
        <strain evidence="1 2">11061_1 CR5-6</strain>
    </source>
</reference>
<dbReference type="Proteomes" id="UP000053257">
    <property type="component" value="Unassembled WGS sequence"/>
</dbReference>
<sequence length="169" mass="17939">MHHAATPPARAGLVIGGYPIFTVPLELQKLAALVMHIIDEPGWDDDTCIQAPDGHCNFEIVQLTTGARSARLTIMKGVGNAQVEAHVSGGHIIALRLRPCRCNYPQATELPGTGALRHGYWSAVDTLAADISQAALSSQSMSTRAWATVRDWSKPGRCPVCAGSGGRTT</sequence>
<dbReference type="AlphaFoldDB" id="A0A0C3PMD2"/>
<protein>
    <submittedName>
        <fullName evidence="1">Uncharacterized protein</fullName>
    </submittedName>
</protein>
<accession>A0A0C3PMD2</accession>
<dbReference type="HOGENOM" id="CLU_1579096_0_0_1"/>
<evidence type="ECO:0000313" key="1">
    <source>
        <dbReference type="EMBL" id="KIP07778.1"/>
    </source>
</evidence>
<dbReference type="EMBL" id="KN840491">
    <property type="protein sequence ID" value="KIP07778.1"/>
    <property type="molecule type" value="Genomic_DNA"/>
</dbReference>
<name>A0A0C3PMD2_PHLG1</name>